<evidence type="ECO:0000256" key="1">
    <source>
        <dbReference type="SAM" id="MobiDB-lite"/>
    </source>
</evidence>
<dbReference type="AlphaFoldDB" id="A0A699HMK7"/>
<proteinExistence type="predicted"/>
<protein>
    <submittedName>
        <fullName evidence="2">Nuclear RNA polymerase D1B</fullName>
    </submittedName>
</protein>
<evidence type="ECO:0000313" key="2">
    <source>
        <dbReference type="EMBL" id="GEY45179.1"/>
    </source>
</evidence>
<comment type="caution">
    <text evidence="2">The sequence shown here is derived from an EMBL/GenBank/DDBJ whole genome shotgun (WGS) entry which is preliminary data.</text>
</comment>
<name>A0A699HMK7_TANCI</name>
<accession>A0A699HMK7</accession>
<feature type="region of interest" description="Disordered" evidence="1">
    <location>
        <begin position="92"/>
        <end position="143"/>
    </location>
</feature>
<feature type="compositionally biased region" description="Basic and acidic residues" evidence="1">
    <location>
        <begin position="114"/>
        <end position="143"/>
    </location>
</feature>
<gene>
    <name evidence="2" type="ORF">Tci_417153</name>
</gene>
<organism evidence="2">
    <name type="scientific">Tanacetum cinerariifolium</name>
    <name type="common">Dalmatian daisy</name>
    <name type="synonym">Chrysanthemum cinerariifolium</name>
    <dbReference type="NCBI Taxonomy" id="118510"/>
    <lineage>
        <taxon>Eukaryota</taxon>
        <taxon>Viridiplantae</taxon>
        <taxon>Streptophyta</taxon>
        <taxon>Embryophyta</taxon>
        <taxon>Tracheophyta</taxon>
        <taxon>Spermatophyta</taxon>
        <taxon>Magnoliopsida</taxon>
        <taxon>eudicotyledons</taxon>
        <taxon>Gunneridae</taxon>
        <taxon>Pentapetalae</taxon>
        <taxon>asterids</taxon>
        <taxon>campanulids</taxon>
        <taxon>Asterales</taxon>
        <taxon>Asteraceae</taxon>
        <taxon>Asteroideae</taxon>
        <taxon>Anthemideae</taxon>
        <taxon>Anthemidinae</taxon>
        <taxon>Tanacetum</taxon>
    </lineage>
</organism>
<sequence>MALCLYCTFNGSKWHVECNFLSTKLPKNSVVGQLLLTKTLAEPRRTPSLAGIYPVTQSCESYGSDTSLAKSLTEESKFNSVKRSESVAIGAGFIMPKKDDNKPQVEAEGSSEQTTDKEINWDGTRRNEAGTKSGERRKRDGFLKEITMRGQLGGQMMVLD</sequence>
<reference evidence="2" key="1">
    <citation type="journal article" date="2019" name="Sci. Rep.">
        <title>Draft genome of Tanacetum cinerariifolium, the natural source of mosquito coil.</title>
        <authorList>
            <person name="Yamashiro T."/>
            <person name="Shiraishi A."/>
            <person name="Satake H."/>
            <person name="Nakayama K."/>
        </authorList>
    </citation>
    <scope>NUCLEOTIDE SEQUENCE</scope>
</reference>
<dbReference type="EMBL" id="BKCJ010179692">
    <property type="protein sequence ID" value="GEY45179.1"/>
    <property type="molecule type" value="Genomic_DNA"/>
</dbReference>
<feature type="compositionally biased region" description="Basic and acidic residues" evidence="1">
    <location>
        <begin position="96"/>
        <end position="105"/>
    </location>
</feature>